<keyword evidence="5" id="KW-1185">Reference proteome</keyword>
<name>A0ABS8UB76_9GAMM</name>
<comment type="function">
    <text evidence="2">Involved in the storage or transport of lipids necessary for membrane maintenance under stressful conditions. Displays a binding preference for lysophospholipids.</text>
</comment>
<keyword evidence="2" id="KW-0998">Cell outer membrane</keyword>
<evidence type="ECO:0000259" key="3">
    <source>
        <dbReference type="Pfam" id="PF08212"/>
    </source>
</evidence>
<accession>A0ABS8UB76</accession>
<dbReference type="RefSeq" id="WP_232135651.1">
    <property type="nucleotide sequence ID" value="NZ_CP089507.1"/>
</dbReference>
<dbReference type="InterPro" id="IPR047202">
    <property type="entry name" value="Lipocalin_Blc-like_dom"/>
</dbReference>
<proteinExistence type="inferred from homology"/>
<organism evidence="4 5">
    <name type="scientific">Luteimonas fraxinea</name>
    <dbReference type="NCBI Taxonomy" id="2901869"/>
    <lineage>
        <taxon>Bacteria</taxon>
        <taxon>Pseudomonadati</taxon>
        <taxon>Pseudomonadota</taxon>
        <taxon>Gammaproteobacteria</taxon>
        <taxon>Lysobacterales</taxon>
        <taxon>Lysobacteraceae</taxon>
        <taxon>Luteimonas</taxon>
    </lineage>
</organism>
<evidence type="ECO:0000256" key="2">
    <source>
        <dbReference type="PIRNR" id="PIRNR036893"/>
    </source>
</evidence>
<comment type="subunit">
    <text evidence="2">Homodimer.</text>
</comment>
<dbReference type="PANTHER" id="PTHR10612">
    <property type="entry name" value="APOLIPOPROTEIN D"/>
    <property type="match status" value="1"/>
</dbReference>
<keyword evidence="2" id="KW-0449">Lipoprotein</keyword>
<reference evidence="4" key="2">
    <citation type="journal article" date="2022" name="Syst. Appl. Microbiol.">
        <title>Physiological and genomic characterisation of Luteimonas fraxinea sp. nov., a bacterial species associated with trees tolerant to ash dieback.</title>
        <authorList>
            <person name="Ulrich K."/>
            <person name="Becker R."/>
            <person name="Behrendt U."/>
            <person name="Kube M."/>
            <person name="Schneck V."/>
            <person name="Ulrich A."/>
        </authorList>
    </citation>
    <scope>NUCLEOTIDE SEQUENCE</scope>
    <source>
        <strain evidence="4">A1P009</strain>
    </source>
</reference>
<evidence type="ECO:0000313" key="5">
    <source>
        <dbReference type="Proteomes" id="UP001430360"/>
    </source>
</evidence>
<evidence type="ECO:0000256" key="1">
    <source>
        <dbReference type="ARBA" id="ARBA00006889"/>
    </source>
</evidence>
<dbReference type="EMBL" id="JAJQKU010000002">
    <property type="protein sequence ID" value="MCD9096747.1"/>
    <property type="molecule type" value="Genomic_DNA"/>
</dbReference>
<comment type="similarity">
    <text evidence="1 2">Belongs to the calycin superfamily. Lipocalin family.</text>
</comment>
<dbReference type="SUPFAM" id="SSF50814">
    <property type="entry name" value="Lipocalins"/>
    <property type="match status" value="1"/>
</dbReference>
<dbReference type="PANTHER" id="PTHR10612:SF34">
    <property type="entry name" value="APOLIPOPROTEIN D"/>
    <property type="match status" value="1"/>
</dbReference>
<reference evidence="4" key="1">
    <citation type="submission" date="2021-12" db="EMBL/GenBank/DDBJ databases">
        <authorList>
            <person name="Ulrich A."/>
        </authorList>
    </citation>
    <scope>NUCLEOTIDE SEQUENCE</scope>
    <source>
        <strain evidence="4">A1P009</strain>
    </source>
</reference>
<keyword evidence="2" id="KW-0446">Lipid-binding</keyword>
<dbReference type="InterPro" id="IPR022271">
    <property type="entry name" value="Lipocalin_ApoD"/>
</dbReference>
<feature type="domain" description="Lipocalin/cytosolic fatty-acid binding" evidence="3">
    <location>
        <begin position="36"/>
        <end position="183"/>
    </location>
</feature>
<feature type="chain" id="PRO_5045014786" description="Outer membrane lipoprotein Blc" evidence="2">
    <location>
        <begin position="23"/>
        <end position="192"/>
    </location>
</feature>
<sequence>MRLPIVPLLIAAGLSTPATANAARQPPVPNEPVAAVDLERYAGTWYEQAHLPMFFQRKCIADTTAQYSVNPDGTVGVLNRCRTKDGSFNEARGIARVVDGKTSTLEVRFAPQWLSWLPMVWGDYWVIALDEAEYRWAMVGSPGKDYLWILSREPQLDPEIRSRLIDQARAMDYPVDKLVDTPQRSQDATPSG</sequence>
<dbReference type="Proteomes" id="UP001430360">
    <property type="component" value="Unassembled WGS sequence"/>
</dbReference>
<dbReference type="Gene3D" id="2.40.128.20">
    <property type="match status" value="1"/>
</dbReference>
<feature type="signal peptide" evidence="2">
    <location>
        <begin position="1"/>
        <end position="22"/>
    </location>
</feature>
<dbReference type="Pfam" id="PF08212">
    <property type="entry name" value="Lipocalin_2"/>
    <property type="match status" value="1"/>
</dbReference>
<dbReference type="PRINTS" id="PR01171">
    <property type="entry name" value="BCTLIPOCALIN"/>
</dbReference>
<dbReference type="InterPro" id="IPR002446">
    <property type="entry name" value="Lipocalin_bac"/>
</dbReference>
<protein>
    <recommendedName>
        <fullName evidence="2">Outer membrane lipoprotein Blc</fullName>
    </recommendedName>
</protein>
<dbReference type="PIRSF" id="PIRSF036893">
    <property type="entry name" value="Lipocalin_ApoD"/>
    <property type="match status" value="1"/>
</dbReference>
<keyword evidence="2" id="KW-0472">Membrane</keyword>
<comment type="caution">
    <text evidence="4">The sequence shown here is derived from an EMBL/GenBank/DDBJ whole genome shotgun (WGS) entry which is preliminary data.</text>
</comment>
<comment type="subcellular location">
    <subcellularLocation>
        <location evidence="2">Cell outer membrane</location>
    </subcellularLocation>
</comment>
<dbReference type="InterPro" id="IPR012674">
    <property type="entry name" value="Calycin"/>
</dbReference>
<gene>
    <name evidence="4" type="ORF">LTT95_07305</name>
</gene>
<dbReference type="CDD" id="cd19438">
    <property type="entry name" value="lipocalin_Blc-like"/>
    <property type="match status" value="1"/>
</dbReference>
<keyword evidence="2" id="KW-0732">Signal</keyword>
<dbReference type="InterPro" id="IPR000566">
    <property type="entry name" value="Lipocln_cytosolic_FA-bd_dom"/>
</dbReference>
<evidence type="ECO:0000313" key="4">
    <source>
        <dbReference type="EMBL" id="MCD9096747.1"/>
    </source>
</evidence>